<dbReference type="Proteomes" id="UP000619041">
    <property type="component" value="Unassembled WGS sequence"/>
</dbReference>
<keyword evidence="2" id="KW-1185">Reference proteome</keyword>
<protein>
    <submittedName>
        <fullName evidence="1">Uncharacterized protein</fullName>
    </submittedName>
</protein>
<accession>A0ABQ1S9T6</accession>
<gene>
    <name evidence="1" type="ORF">GCM10011515_21720</name>
</gene>
<sequence length="123" mass="13541">MATDSAIETFILDSFSSVWDLELLCTLLDHQEIALTHAQLVERMRSSELVVTQGAQALVASGLAAFVEEGALKFSPVNADAAVCARQACDFYRRFPGRARRLLVSRHSPGLNAFADAFRLRKD</sequence>
<name>A0ABQ1S9T6_9SPHN</name>
<comment type="caution">
    <text evidence="1">The sequence shown here is derived from an EMBL/GenBank/DDBJ whole genome shotgun (WGS) entry which is preliminary data.</text>
</comment>
<dbReference type="RefSeq" id="WP_188645153.1">
    <property type="nucleotide sequence ID" value="NZ_BMKL01000001.1"/>
</dbReference>
<dbReference type="EMBL" id="BMKL01000001">
    <property type="protein sequence ID" value="GGE01669.1"/>
    <property type="molecule type" value="Genomic_DNA"/>
</dbReference>
<evidence type="ECO:0000313" key="1">
    <source>
        <dbReference type="EMBL" id="GGE01669.1"/>
    </source>
</evidence>
<organism evidence="1 2">
    <name type="scientific">Tsuneonella deserti</name>
    <dbReference type="NCBI Taxonomy" id="2035528"/>
    <lineage>
        <taxon>Bacteria</taxon>
        <taxon>Pseudomonadati</taxon>
        <taxon>Pseudomonadota</taxon>
        <taxon>Alphaproteobacteria</taxon>
        <taxon>Sphingomonadales</taxon>
        <taxon>Erythrobacteraceae</taxon>
        <taxon>Tsuneonella</taxon>
    </lineage>
</organism>
<evidence type="ECO:0000313" key="2">
    <source>
        <dbReference type="Proteomes" id="UP000619041"/>
    </source>
</evidence>
<proteinExistence type="predicted"/>
<reference evidence="2" key="1">
    <citation type="journal article" date="2019" name="Int. J. Syst. Evol. Microbiol.">
        <title>The Global Catalogue of Microorganisms (GCM) 10K type strain sequencing project: providing services to taxonomists for standard genome sequencing and annotation.</title>
        <authorList>
            <consortium name="The Broad Institute Genomics Platform"/>
            <consortium name="The Broad Institute Genome Sequencing Center for Infectious Disease"/>
            <person name="Wu L."/>
            <person name="Ma J."/>
        </authorList>
    </citation>
    <scope>NUCLEOTIDE SEQUENCE [LARGE SCALE GENOMIC DNA]</scope>
    <source>
        <strain evidence="2">CGMCC 1.15959</strain>
    </source>
</reference>